<name>A0A1W1Y7V8_9FIRM</name>
<dbReference type="InterPro" id="IPR029058">
    <property type="entry name" value="AB_hydrolase_fold"/>
</dbReference>
<gene>
    <name evidence="2" type="ORF">SAMN04488500_10148</name>
</gene>
<dbReference type="Gene3D" id="3.40.50.1820">
    <property type="entry name" value="alpha/beta hydrolase"/>
    <property type="match status" value="1"/>
</dbReference>
<dbReference type="EMBL" id="FWXI01000001">
    <property type="protein sequence ID" value="SMC31818.1"/>
    <property type="molecule type" value="Genomic_DNA"/>
</dbReference>
<proteinExistence type="predicted"/>
<keyword evidence="3" id="KW-1185">Reference proteome</keyword>
<evidence type="ECO:0000259" key="1">
    <source>
        <dbReference type="Pfam" id="PF01764"/>
    </source>
</evidence>
<dbReference type="AlphaFoldDB" id="A0A1W1Y7V8"/>
<dbReference type="Proteomes" id="UP000192738">
    <property type="component" value="Unassembled WGS sequence"/>
</dbReference>
<dbReference type="SUPFAM" id="SSF53474">
    <property type="entry name" value="alpha/beta-Hydrolases"/>
    <property type="match status" value="1"/>
</dbReference>
<feature type="domain" description="Fungal lipase-type" evidence="1">
    <location>
        <begin position="192"/>
        <end position="293"/>
    </location>
</feature>
<accession>A0A1W1Y7V8</accession>
<protein>
    <submittedName>
        <fullName evidence="2">Lipase (Class 3)</fullName>
    </submittedName>
</protein>
<reference evidence="2 3" key="1">
    <citation type="submission" date="2017-04" db="EMBL/GenBank/DDBJ databases">
        <authorList>
            <person name="Afonso C.L."/>
            <person name="Miller P.J."/>
            <person name="Scott M.A."/>
            <person name="Spackman E."/>
            <person name="Goraichik I."/>
            <person name="Dimitrov K.M."/>
            <person name="Suarez D.L."/>
            <person name="Swayne D.E."/>
        </authorList>
    </citation>
    <scope>NUCLEOTIDE SEQUENCE [LARGE SCALE GENOMIC DNA]</scope>
    <source>
        <strain evidence="2 3">DSM 5090</strain>
    </source>
</reference>
<dbReference type="GO" id="GO:0006629">
    <property type="term" value="P:lipid metabolic process"/>
    <property type="evidence" value="ECO:0007669"/>
    <property type="project" value="InterPro"/>
</dbReference>
<dbReference type="InterPro" id="IPR002921">
    <property type="entry name" value="Fungal_lipase-type"/>
</dbReference>
<dbReference type="Pfam" id="PF01764">
    <property type="entry name" value="Lipase_3"/>
    <property type="match status" value="1"/>
</dbReference>
<organism evidence="2 3">
    <name type="scientific">Sporomusa malonica</name>
    <dbReference type="NCBI Taxonomy" id="112901"/>
    <lineage>
        <taxon>Bacteria</taxon>
        <taxon>Bacillati</taxon>
        <taxon>Bacillota</taxon>
        <taxon>Negativicutes</taxon>
        <taxon>Selenomonadales</taxon>
        <taxon>Sporomusaceae</taxon>
        <taxon>Sporomusa</taxon>
    </lineage>
</organism>
<dbReference type="OrthoDB" id="927373at2"/>
<sequence>MAGKNTNRIIIGFLALSCLYILFAFQFKGYRNVPLLERTVDNYMDIALSFSHAAYVQEWDRAPESFDFAPSDADGSYKLNLPGWDSSKAFNRLARSGWKLYFNYSGADVRLQDTQILTGSRVDPNNKLTFVVAFRGSNNIFDYLFTNLKNDPVSLTGISVSDKFEVEYWRHVVWDQHAVPSIVVMTRNAMTTWLTNLTSVVLVCVHRGYMEQVLYSLDAKVIDPVSGGLLSVVEALDKYPDADFVITGHSSGGGAAQILSALVLERGGREQNIHIRTFATAGAFNYAGQAKYRNLDSINYFIPNDPILIVNTLTGYGPLGIHIMVPPTRQFSQNNKTVHEMTAYEEQLRKDD</sequence>
<evidence type="ECO:0000313" key="3">
    <source>
        <dbReference type="Proteomes" id="UP000192738"/>
    </source>
</evidence>
<evidence type="ECO:0000313" key="2">
    <source>
        <dbReference type="EMBL" id="SMC31818.1"/>
    </source>
</evidence>